<organism evidence="1 2">
    <name type="scientific">Caenorhabditis japonica</name>
    <dbReference type="NCBI Taxonomy" id="281687"/>
    <lineage>
        <taxon>Eukaryota</taxon>
        <taxon>Metazoa</taxon>
        <taxon>Ecdysozoa</taxon>
        <taxon>Nematoda</taxon>
        <taxon>Chromadorea</taxon>
        <taxon>Rhabditida</taxon>
        <taxon>Rhabditina</taxon>
        <taxon>Rhabditomorpha</taxon>
        <taxon>Rhabditoidea</taxon>
        <taxon>Rhabditidae</taxon>
        <taxon>Peloderinae</taxon>
        <taxon>Caenorhabditis</taxon>
    </lineage>
</organism>
<sequence>MHHVKVTKHLVKGEPNAEMMQEKLSGIEPNPIKKVYRSIPGLKRRFTAKFKLSERLIKKAKDILNYNSYTEPYFALVKAVRQSLIKYTSTEDYFNLLEELDTLYNNSTDRLDRNEFLYKSLPFHQTNYSEMEKDLLRHVAAVNALKREGVAINCKTFIQIMVDKLPYELMRSANKLIKRIRQYAEQGGPQLTFMAVYKSIQDNIQELQLTYLYKLISGTAHFPNLNNHVRSSSSSRRPMTLIAINPHVNDFFSHTISHWNAIVANLPSFLSPPKFDTLLSISINSL</sequence>
<keyword evidence="2" id="KW-1185">Reference proteome</keyword>
<accession>A0A8R1DF14</accession>
<evidence type="ECO:0000313" key="1">
    <source>
        <dbReference type="EnsemblMetazoa" id="CJA00574.1"/>
    </source>
</evidence>
<dbReference type="EnsemblMetazoa" id="CJA00574.1">
    <property type="protein sequence ID" value="CJA00574.1"/>
    <property type="gene ID" value="WBGene00119779"/>
</dbReference>
<protein>
    <submittedName>
        <fullName evidence="1">Uncharacterized protein</fullName>
    </submittedName>
</protein>
<dbReference type="Proteomes" id="UP000005237">
    <property type="component" value="Unassembled WGS sequence"/>
</dbReference>
<reference evidence="1" key="2">
    <citation type="submission" date="2022-06" db="UniProtKB">
        <authorList>
            <consortium name="EnsemblMetazoa"/>
        </authorList>
    </citation>
    <scope>IDENTIFICATION</scope>
    <source>
        <strain evidence="1">DF5081</strain>
    </source>
</reference>
<evidence type="ECO:0000313" key="2">
    <source>
        <dbReference type="Proteomes" id="UP000005237"/>
    </source>
</evidence>
<dbReference type="AlphaFoldDB" id="A0A8R1DF14"/>
<reference evidence="2" key="1">
    <citation type="submission" date="2010-08" db="EMBL/GenBank/DDBJ databases">
        <authorList>
            <consortium name="Caenorhabditis japonica Sequencing Consortium"/>
            <person name="Wilson R.K."/>
        </authorList>
    </citation>
    <scope>NUCLEOTIDE SEQUENCE [LARGE SCALE GENOMIC DNA]</scope>
    <source>
        <strain evidence="2">DF5081</strain>
    </source>
</reference>
<name>A0A8R1DF14_CAEJA</name>
<proteinExistence type="predicted"/>